<keyword evidence="2" id="KW-1185">Reference proteome</keyword>
<evidence type="ECO:0000313" key="2">
    <source>
        <dbReference type="Proteomes" id="UP000517764"/>
    </source>
</evidence>
<sequence>MLPIHYLSKVVSVWVFTWGSTPQGRCYILTLVRYVFCPLSFISIMPSIDFITFDSDGKSKTKTAELSSITSVDELKEFMTTDKKSTTPKEVK</sequence>
<protein>
    <submittedName>
        <fullName evidence="1">Uncharacterized protein</fullName>
    </submittedName>
</protein>
<organism evidence="1 2">
    <name type="scientific">uncultured phage MedDCM-OCT-S05-C243</name>
    <dbReference type="NCBI Taxonomy" id="743558"/>
    <lineage>
        <taxon>Viruses</taxon>
        <taxon>Duplodnaviria</taxon>
        <taxon>Heunggongvirae</taxon>
        <taxon>Uroviricota</taxon>
        <taxon>Caudoviricetes</taxon>
        <taxon>Autographivirales</taxon>
        <taxon>Podivirus</taxon>
        <taxon>Podivirus S05C243</taxon>
    </lineage>
</organism>
<proteinExistence type="predicted"/>
<dbReference type="RefSeq" id="YP_009807942.1">
    <property type="nucleotide sequence ID" value="NC_048032.1"/>
</dbReference>
<evidence type="ECO:0000313" key="1">
    <source>
        <dbReference type="EMBL" id="ADD95349.1"/>
    </source>
</evidence>
<reference evidence="1 2" key="1">
    <citation type="journal article" date="2010" name="ISME J.">
        <title>Metagenome of the Mediterranean deep chlorophyll maximum studied by direct and fosmid library 454 pyrosequencing.</title>
        <authorList>
            <person name="Ghai R."/>
            <person name="Martin-Cuadrado A.B."/>
            <person name="Molto A.G."/>
            <person name="Heredia I.G."/>
            <person name="Cabrera R."/>
            <person name="Martin J."/>
            <person name="Verdu M."/>
            <person name="Deschamps P."/>
            <person name="Moreira D."/>
            <person name="Lopez-Garcia P."/>
            <person name="Mira A."/>
            <person name="Rodriguez-Valera F."/>
        </authorList>
    </citation>
    <scope>NUCLEOTIDE SEQUENCE [LARGE SCALE GENOMIC DNA]</scope>
</reference>
<dbReference type="GeneID" id="54998834"/>
<dbReference type="Proteomes" id="UP000517764">
    <property type="component" value="Segment"/>
</dbReference>
<dbReference type="KEGG" id="vg:54998834"/>
<name>D6PHZ8_9CAUD</name>
<dbReference type="EMBL" id="GU943065">
    <property type="protein sequence ID" value="ADD95349.1"/>
    <property type="molecule type" value="Genomic_DNA"/>
</dbReference>
<accession>D6PHZ8</accession>